<name>A0A7I8WQU0_BURXY</name>
<dbReference type="Proteomes" id="UP000659654">
    <property type="component" value="Unassembled WGS sequence"/>
</dbReference>
<sequence length="701" mass="80676">MTVTYSLDVASSTFCGFHRLLFRWKGSIWKSIWPELLIWLLAYFLISFSYRFAMSKEQQQVFEELSTFFNTYSEYIPITFLLGFYVSCVFNRWAEVFNNLGWIDSPSLLIQTYVKGTDEMARRTRRNLVRYLVLTQAMVFRDVSTCVKKRFPTMDHLVTAGIMTENELREFDSIKSPHIKYWLPMQWAFSLVRKARDVKMIESDYIYVDLLEKFRQYRIQVLQLTLYDWVPIPLVYTQVVHIAVRAYFLIALMGRQYLLNKDAIDLFVPVMTIFQFLFFIGWMKVAEVLLNPLGEDDDDFETNWVLDRNLQVGLSIVDDGYGKVPALERDVFWEDMVPQPLYTAESAQRPHNPMIGSCNDLISVTEDALLVKPRRRLMSTVAMTPDPREKESHGDVDEDGQLIVPVRQNNPLRRSLRFSDSGSKAETTTKKVLGSIKRKFTKKVSPSSKRRSSATLSNFGDWYERGPVPRFAISKPEGYQNRNGSLVPPFHNTHNGNISRQSSCSSIVYDGLHSPFSQSLSQNNFNQVVQRMSESSETTGSDNKKEEEVDQQQDRQSGAWTVNEMLPVIHEEREKGRNSSNSADSICSDSNQNTLRNDSELRSGLPVLEPIDEESRSVGPSSLDSPNMLTLDSRFSKSLPKRPVDNEENPEKQADRCETDTRTAKENDPSLEVDDNEANAPEKYAPKDSADLETNEKRRED</sequence>
<feature type="transmembrane region" description="Helical" evidence="6">
    <location>
        <begin position="36"/>
        <end position="54"/>
    </location>
</feature>
<feature type="compositionally biased region" description="Basic and acidic residues" evidence="7">
    <location>
        <begin position="642"/>
        <end position="668"/>
    </location>
</feature>
<protein>
    <recommendedName>
        <fullName evidence="6">Bestrophin homolog</fullName>
    </recommendedName>
</protein>
<dbReference type="AlphaFoldDB" id="A0A7I8WQU0"/>
<evidence type="ECO:0000256" key="5">
    <source>
        <dbReference type="ARBA" id="ARBA00034769"/>
    </source>
</evidence>
<organism evidence="8 9">
    <name type="scientific">Bursaphelenchus xylophilus</name>
    <name type="common">Pinewood nematode worm</name>
    <name type="synonym">Aphelenchoides xylophilus</name>
    <dbReference type="NCBI Taxonomy" id="6326"/>
    <lineage>
        <taxon>Eukaryota</taxon>
        <taxon>Metazoa</taxon>
        <taxon>Ecdysozoa</taxon>
        <taxon>Nematoda</taxon>
        <taxon>Chromadorea</taxon>
        <taxon>Rhabditida</taxon>
        <taxon>Tylenchina</taxon>
        <taxon>Tylenchomorpha</taxon>
        <taxon>Aphelenchoidea</taxon>
        <taxon>Aphelenchoididae</taxon>
        <taxon>Bursaphelenchus</taxon>
    </lineage>
</organism>
<comment type="function">
    <text evidence="6">Forms chloride channels.</text>
</comment>
<dbReference type="EMBL" id="CAJFDI010000002">
    <property type="protein sequence ID" value="CAD5215399.1"/>
    <property type="molecule type" value="Genomic_DNA"/>
</dbReference>
<dbReference type="OrthoDB" id="201595at2759"/>
<evidence type="ECO:0000256" key="7">
    <source>
        <dbReference type="SAM" id="MobiDB-lite"/>
    </source>
</evidence>
<dbReference type="Pfam" id="PF01062">
    <property type="entry name" value="Bestrophin"/>
    <property type="match status" value="1"/>
</dbReference>
<dbReference type="PANTHER" id="PTHR10736:SF33">
    <property type="entry name" value="BESTROPHIN HOMOLOG"/>
    <property type="match status" value="1"/>
</dbReference>
<keyword evidence="9" id="KW-1185">Reference proteome</keyword>
<dbReference type="InterPro" id="IPR021134">
    <property type="entry name" value="Bestrophin-like"/>
</dbReference>
<dbReference type="GO" id="GO:0005254">
    <property type="term" value="F:chloride channel activity"/>
    <property type="evidence" value="ECO:0007669"/>
    <property type="project" value="UniProtKB-KW"/>
</dbReference>
<dbReference type="SMR" id="A0A7I8WQU0"/>
<dbReference type="PANTHER" id="PTHR10736">
    <property type="entry name" value="BESTROPHIN"/>
    <property type="match status" value="1"/>
</dbReference>
<keyword evidence="4 6" id="KW-0472">Membrane</keyword>
<feature type="transmembrane region" description="Helical" evidence="6">
    <location>
        <begin position="266"/>
        <end position="283"/>
    </location>
</feature>
<evidence type="ECO:0000313" key="9">
    <source>
        <dbReference type="Proteomes" id="UP000659654"/>
    </source>
</evidence>
<feature type="compositionally biased region" description="Low complexity" evidence="7">
    <location>
        <begin position="578"/>
        <end position="591"/>
    </location>
</feature>
<reference evidence="8" key="1">
    <citation type="submission" date="2020-09" db="EMBL/GenBank/DDBJ databases">
        <authorList>
            <person name="Kikuchi T."/>
        </authorList>
    </citation>
    <scope>NUCLEOTIDE SEQUENCE</scope>
    <source>
        <strain evidence="8">Ka4C1</strain>
    </source>
</reference>
<keyword evidence="6" id="KW-0813">Transport</keyword>
<keyword evidence="6" id="KW-0869">Chloride channel</keyword>
<gene>
    <name evidence="8" type="ORF">BXYJ_LOCUS4010</name>
</gene>
<evidence type="ECO:0000256" key="2">
    <source>
        <dbReference type="ARBA" id="ARBA00022692"/>
    </source>
</evidence>
<evidence type="ECO:0000256" key="6">
    <source>
        <dbReference type="RuleBase" id="RU363126"/>
    </source>
</evidence>
<comment type="subcellular location">
    <subcellularLocation>
        <location evidence="6">Cell membrane</location>
        <topology evidence="6">Multi-pass membrane protein</topology>
    </subcellularLocation>
    <subcellularLocation>
        <location evidence="1">Membrane</location>
    </subcellularLocation>
</comment>
<keyword evidence="6" id="KW-1003">Cell membrane</keyword>
<dbReference type="EMBL" id="CAJFCV020000002">
    <property type="protein sequence ID" value="CAG9097220.1"/>
    <property type="molecule type" value="Genomic_DNA"/>
</dbReference>
<keyword evidence="6" id="KW-0406">Ion transport</keyword>
<feature type="compositionally biased region" description="Polar residues" evidence="7">
    <location>
        <begin position="618"/>
        <end position="630"/>
    </location>
</feature>
<comment type="caution">
    <text evidence="8">The sequence shown here is derived from an EMBL/GenBank/DDBJ whole genome shotgun (WGS) entry which is preliminary data.</text>
</comment>
<dbReference type="InterPro" id="IPR000615">
    <property type="entry name" value="Bestrophin"/>
</dbReference>
<keyword evidence="6" id="KW-0407">Ion channel</keyword>
<feature type="compositionally biased region" description="Basic and acidic residues" evidence="7">
    <location>
        <begin position="684"/>
        <end position="701"/>
    </location>
</feature>
<feature type="transmembrane region" description="Helical" evidence="6">
    <location>
        <begin position="75"/>
        <end position="94"/>
    </location>
</feature>
<dbReference type="Proteomes" id="UP000582659">
    <property type="component" value="Unassembled WGS sequence"/>
</dbReference>
<evidence type="ECO:0000313" key="8">
    <source>
        <dbReference type="EMBL" id="CAD5215399.1"/>
    </source>
</evidence>
<feature type="region of interest" description="Disordered" evidence="7">
    <location>
        <begin position="529"/>
        <end position="701"/>
    </location>
</feature>
<proteinExistence type="inferred from homology"/>
<feature type="compositionally biased region" description="Polar residues" evidence="7">
    <location>
        <begin position="529"/>
        <end position="541"/>
    </location>
</feature>
<feature type="region of interest" description="Disordered" evidence="7">
    <location>
        <begin position="473"/>
        <end position="498"/>
    </location>
</feature>
<dbReference type="GO" id="GO:0005886">
    <property type="term" value="C:plasma membrane"/>
    <property type="evidence" value="ECO:0007669"/>
    <property type="project" value="UniProtKB-SubCell"/>
</dbReference>
<keyword evidence="6" id="KW-0868">Chloride</keyword>
<evidence type="ECO:0000256" key="3">
    <source>
        <dbReference type="ARBA" id="ARBA00022989"/>
    </source>
</evidence>
<dbReference type="GO" id="GO:0034707">
    <property type="term" value="C:chloride channel complex"/>
    <property type="evidence" value="ECO:0007669"/>
    <property type="project" value="UniProtKB-KW"/>
</dbReference>
<accession>A0A7I8WQU0</accession>
<keyword evidence="3 6" id="KW-1133">Transmembrane helix</keyword>
<comment type="similarity">
    <text evidence="5 6">Belongs to the anion channel-forming bestrophin (TC 1.A.46) family. Calcium-sensitive chloride channel subfamily.</text>
</comment>
<evidence type="ECO:0000256" key="4">
    <source>
        <dbReference type="ARBA" id="ARBA00023136"/>
    </source>
</evidence>
<keyword evidence="2 6" id="KW-0812">Transmembrane</keyword>
<evidence type="ECO:0000256" key="1">
    <source>
        <dbReference type="ARBA" id="ARBA00004370"/>
    </source>
</evidence>